<dbReference type="PROSITE" id="PS00455">
    <property type="entry name" value="AMP_BINDING"/>
    <property type="match status" value="1"/>
</dbReference>
<sequence length="519" mass="56117">MTDPNTSVRNYARRALDLFASYGDEEALVAPDGRRFTYAEVRAGVVTMASALWANGVRPGTAIGVLARNPPESLFLQLAAHLMGCRTAWIANNAPPRFRAGFLALSQVDVFVYDTQTVPAMGEGLAATAPGVPVLCFGPDGLGPDLAAFPRADELPFDPAEVTFEPSSLFQTGGTTGSPKLVHHHQKFFFALQDLAAAYIASGEPRLRHLLIAGTWHVSAQTAAFMTLFAGGTLFLHDGLEYEPFLRTIEGERINSTLLSPGFFYELLDHPLLAQTDTSSLRTFSVAGSAAAPARLSQAIDKLGPVLRVVYGMSESPFIAALPDLNVDPAHPERLASCGVPYGDIRVEIRDADGKVVEPGQVGEIWIAGSLLMAGYWGMPELTAETIVDGWLRTGDAGKVDEYGYLYVVDRYKDMIVTGLSSTNVFCRPVEDVMAAHPEVRAAAVIGVPHPDMGESIYAYVVTTPGATVTGAELRAMVAAEFNDVWAPREVEFIDEFPYTDSGKVDKRALRDRYLARVR</sequence>
<dbReference type="InterPro" id="IPR020845">
    <property type="entry name" value="AMP-binding_CS"/>
</dbReference>
<dbReference type="InterPro" id="IPR045851">
    <property type="entry name" value="AMP-bd_C_sf"/>
</dbReference>
<feature type="domain" description="AMP-binding enzyme C-terminal" evidence="2">
    <location>
        <begin position="430"/>
        <end position="504"/>
    </location>
</feature>
<dbReference type="InterPro" id="IPR050237">
    <property type="entry name" value="ATP-dep_AMP-bd_enzyme"/>
</dbReference>
<evidence type="ECO:0000259" key="1">
    <source>
        <dbReference type="Pfam" id="PF00501"/>
    </source>
</evidence>
<dbReference type="Gene3D" id="3.40.50.12780">
    <property type="entry name" value="N-terminal domain of ligase-like"/>
    <property type="match status" value="1"/>
</dbReference>
<reference evidence="3 4" key="1">
    <citation type="submission" date="2020-08" db="EMBL/GenBank/DDBJ databases">
        <title>Sequencing the genomes of 1000 actinobacteria strains.</title>
        <authorList>
            <person name="Klenk H.-P."/>
        </authorList>
    </citation>
    <scope>NUCLEOTIDE SEQUENCE [LARGE SCALE GENOMIC DNA]</scope>
    <source>
        <strain evidence="3 4">DSM 45362</strain>
    </source>
</reference>
<keyword evidence="4" id="KW-1185">Reference proteome</keyword>
<proteinExistence type="predicted"/>
<dbReference type="AlphaFoldDB" id="A0A841BZQ1"/>
<dbReference type="EMBL" id="JACHMN010000003">
    <property type="protein sequence ID" value="MBB5872579.1"/>
    <property type="molecule type" value="Genomic_DNA"/>
</dbReference>
<dbReference type="PANTHER" id="PTHR43767:SF7">
    <property type="entry name" value="MEDIUM_LONG-CHAIN-FATTY-ACID--COA LIGASE FADD8"/>
    <property type="match status" value="1"/>
</dbReference>
<dbReference type="SUPFAM" id="SSF56801">
    <property type="entry name" value="Acetyl-CoA synthetase-like"/>
    <property type="match status" value="1"/>
</dbReference>
<name>A0A841BZQ1_9ACTN</name>
<keyword evidence="3" id="KW-0436">Ligase</keyword>
<accession>A0A841BZQ1</accession>
<gene>
    <name evidence="3" type="ORF">F4553_006013</name>
</gene>
<evidence type="ECO:0000313" key="3">
    <source>
        <dbReference type="EMBL" id="MBB5872579.1"/>
    </source>
</evidence>
<protein>
    <submittedName>
        <fullName evidence="3">Acyl-CoA synthetase (AMP-forming)/AMP-acid ligase II</fullName>
    </submittedName>
</protein>
<dbReference type="InterPro" id="IPR025110">
    <property type="entry name" value="AMP-bd_C"/>
</dbReference>
<dbReference type="Pfam" id="PF13193">
    <property type="entry name" value="AMP-binding_C"/>
    <property type="match status" value="1"/>
</dbReference>
<comment type="caution">
    <text evidence="3">The sequence shown here is derived from an EMBL/GenBank/DDBJ whole genome shotgun (WGS) entry which is preliminary data.</text>
</comment>
<dbReference type="InterPro" id="IPR042099">
    <property type="entry name" value="ANL_N_sf"/>
</dbReference>
<dbReference type="InterPro" id="IPR000873">
    <property type="entry name" value="AMP-dep_synth/lig_dom"/>
</dbReference>
<organism evidence="3 4">
    <name type="scientific">Allocatelliglobosispora scoriae</name>
    <dbReference type="NCBI Taxonomy" id="643052"/>
    <lineage>
        <taxon>Bacteria</taxon>
        <taxon>Bacillati</taxon>
        <taxon>Actinomycetota</taxon>
        <taxon>Actinomycetes</taxon>
        <taxon>Micromonosporales</taxon>
        <taxon>Micromonosporaceae</taxon>
        <taxon>Allocatelliglobosispora</taxon>
    </lineage>
</organism>
<feature type="domain" description="AMP-dependent synthetase/ligase" evidence="1">
    <location>
        <begin position="21"/>
        <end position="377"/>
    </location>
</feature>
<dbReference type="GO" id="GO:0016877">
    <property type="term" value="F:ligase activity, forming carbon-sulfur bonds"/>
    <property type="evidence" value="ECO:0007669"/>
    <property type="project" value="UniProtKB-ARBA"/>
</dbReference>
<evidence type="ECO:0000259" key="2">
    <source>
        <dbReference type="Pfam" id="PF13193"/>
    </source>
</evidence>
<evidence type="ECO:0000313" key="4">
    <source>
        <dbReference type="Proteomes" id="UP000587527"/>
    </source>
</evidence>
<dbReference type="Proteomes" id="UP000587527">
    <property type="component" value="Unassembled WGS sequence"/>
</dbReference>
<dbReference type="PANTHER" id="PTHR43767">
    <property type="entry name" value="LONG-CHAIN-FATTY-ACID--COA LIGASE"/>
    <property type="match status" value="1"/>
</dbReference>
<dbReference type="Pfam" id="PF00501">
    <property type="entry name" value="AMP-binding"/>
    <property type="match status" value="1"/>
</dbReference>
<dbReference type="Gene3D" id="3.30.300.30">
    <property type="match status" value="1"/>
</dbReference>
<dbReference type="RefSeq" id="WP_312875434.1">
    <property type="nucleotide sequence ID" value="NZ_JACHMN010000003.1"/>
</dbReference>